<keyword evidence="1" id="KW-0812">Transmembrane</keyword>
<feature type="transmembrane region" description="Helical" evidence="1">
    <location>
        <begin position="42"/>
        <end position="62"/>
    </location>
</feature>
<evidence type="ECO:0000313" key="3">
    <source>
        <dbReference type="Proteomes" id="UP000198867"/>
    </source>
</evidence>
<dbReference type="AlphaFoldDB" id="A0A1I4ZJF3"/>
<feature type="transmembrane region" description="Helical" evidence="1">
    <location>
        <begin position="173"/>
        <end position="197"/>
    </location>
</feature>
<keyword evidence="3" id="KW-1185">Reference proteome</keyword>
<organism evidence="2 3">
    <name type="scientific">Mycetocola miduiensis</name>
    <dbReference type="NCBI Taxonomy" id="995034"/>
    <lineage>
        <taxon>Bacteria</taxon>
        <taxon>Bacillati</taxon>
        <taxon>Actinomycetota</taxon>
        <taxon>Actinomycetes</taxon>
        <taxon>Micrococcales</taxon>
        <taxon>Microbacteriaceae</taxon>
        <taxon>Mycetocola</taxon>
    </lineage>
</organism>
<accession>A0A1I4ZJF3</accession>
<reference evidence="3" key="1">
    <citation type="submission" date="2016-10" db="EMBL/GenBank/DDBJ databases">
        <authorList>
            <person name="Varghese N."/>
            <person name="Submissions S."/>
        </authorList>
    </citation>
    <scope>NUCLEOTIDE SEQUENCE [LARGE SCALE GENOMIC DNA]</scope>
    <source>
        <strain evidence="3">CGMCC 1.11101</strain>
    </source>
</reference>
<name>A0A1I4ZJF3_9MICO</name>
<gene>
    <name evidence="2" type="ORF">SAMN05216219_0860</name>
</gene>
<sequence length="206" mass="22532">MRFVVTAMRIAILVVTVLALLSRTSCFYIYGSCVAINVLSYFTIQSHVVMVIALALAVVVGIRGQPEPQWLTVLRLLATTYVVVSGGVFALLILDQELSPFLLQAPLASRLLHFVLPIYAVGDFVFATHRRLPWSAAWLSLGFPILWAGYTLVRGNAANWYPYFFLDPSAAGGYGMISVYAFGLAVVILTLATALIATTRMRRGSP</sequence>
<feature type="transmembrane region" description="Helical" evidence="1">
    <location>
        <begin position="74"/>
        <end position="94"/>
    </location>
</feature>
<evidence type="ECO:0000256" key="1">
    <source>
        <dbReference type="SAM" id="Phobius"/>
    </source>
</evidence>
<feature type="transmembrane region" description="Helical" evidence="1">
    <location>
        <begin position="106"/>
        <end position="127"/>
    </location>
</feature>
<feature type="transmembrane region" description="Helical" evidence="1">
    <location>
        <begin position="134"/>
        <end position="153"/>
    </location>
</feature>
<dbReference type="NCBIfam" id="NF038065">
    <property type="entry name" value="Pr6Pr"/>
    <property type="match status" value="1"/>
</dbReference>
<dbReference type="EMBL" id="FOVM01000002">
    <property type="protein sequence ID" value="SFN50395.1"/>
    <property type="molecule type" value="Genomic_DNA"/>
</dbReference>
<evidence type="ECO:0000313" key="2">
    <source>
        <dbReference type="EMBL" id="SFN50395.1"/>
    </source>
</evidence>
<keyword evidence="1" id="KW-0472">Membrane</keyword>
<dbReference type="InterPro" id="IPR049713">
    <property type="entry name" value="Pr6Pr-like"/>
</dbReference>
<dbReference type="Proteomes" id="UP000198867">
    <property type="component" value="Unassembled WGS sequence"/>
</dbReference>
<proteinExistence type="predicted"/>
<protein>
    <recommendedName>
        <fullName evidence="4">FAR-17a/AIG1-like protein</fullName>
    </recommendedName>
</protein>
<dbReference type="STRING" id="995034.SAMN05216219_0860"/>
<keyword evidence="1" id="KW-1133">Transmembrane helix</keyword>
<evidence type="ECO:0008006" key="4">
    <source>
        <dbReference type="Google" id="ProtNLM"/>
    </source>
</evidence>